<dbReference type="InterPro" id="IPR014327">
    <property type="entry name" value="RNA_pol_sigma70_bacteroid"/>
</dbReference>
<gene>
    <name evidence="8" type="ORF">C900_05071</name>
</gene>
<dbReference type="InterPro" id="IPR039425">
    <property type="entry name" value="RNA_pol_sigma-70-like"/>
</dbReference>
<dbReference type="GO" id="GO:0003677">
    <property type="term" value="F:DNA binding"/>
    <property type="evidence" value="ECO:0007669"/>
    <property type="project" value="InterPro"/>
</dbReference>
<name>L8JKD9_9BACT</name>
<feature type="domain" description="RNA polymerase sigma-70 region 2" evidence="6">
    <location>
        <begin position="16"/>
        <end position="83"/>
    </location>
</feature>
<evidence type="ECO:0000259" key="7">
    <source>
        <dbReference type="Pfam" id="PF08281"/>
    </source>
</evidence>
<dbReference type="InterPro" id="IPR013325">
    <property type="entry name" value="RNA_pol_sigma_r2"/>
</dbReference>
<evidence type="ECO:0000256" key="4">
    <source>
        <dbReference type="ARBA" id="ARBA00023163"/>
    </source>
</evidence>
<comment type="similarity">
    <text evidence="1">Belongs to the sigma-70 factor family. ECF subfamily.</text>
</comment>
<dbReference type="SUPFAM" id="SSF88946">
    <property type="entry name" value="Sigma2 domain of RNA polymerase sigma factors"/>
    <property type="match status" value="1"/>
</dbReference>
<dbReference type="InterPro" id="IPR036388">
    <property type="entry name" value="WH-like_DNA-bd_sf"/>
</dbReference>
<dbReference type="NCBIfam" id="TIGR02937">
    <property type="entry name" value="sigma70-ECF"/>
    <property type="match status" value="1"/>
</dbReference>
<dbReference type="CDD" id="cd06171">
    <property type="entry name" value="Sigma70_r4"/>
    <property type="match status" value="1"/>
</dbReference>
<keyword evidence="4" id="KW-0804">Transcription</keyword>
<dbReference type="PATRIC" id="fig|1237149.3.peg.4538"/>
<dbReference type="PANTHER" id="PTHR43133">
    <property type="entry name" value="RNA POLYMERASE ECF-TYPE SIGMA FACTO"/>
    <property type="match status" value="1"/>
</dbReference>
<feature type="domain" description="RNA polymerase sigma factor 70 region 4 type 2" evidence="7">
    <location>
        <begin position="113"/>
        <end position="164"/>
    </location>
</feature>
<dbReference type="Pfam" id="PF08281">
    <property type="entry name" value="Sigma70_r4_2"/>
    <property type="match status" value="1"/>
</dbReference>
<dbReference type="AlphaFoldDB" id="L8JKD9"/>
<evidence type="ECO:0000256" key="5">
    <source>
        <dbReference type="SAM" id="Phobius"/>
    </source>
</evidence>
<dbReference type="InterPro" id="IPR014284">
    <property type="entry name" value="RNA_pol_sigma-70_dom"/>
</dbReference>
<protein>
    <submittedName>
        <fullName evidence="8">RNA polymerase ECF-type sigma factor</fullName>
    </submittedName>
</protein>
<dbReference type="GO" id="GO:0006352">
    <property type="term" value="P:DNA-templated transcription initiation"/>
    <property type="evidence" value="ECO:0007669"/>
    <property type="project" value="InterPro"/>
</dbReference>
<proteinExistence type="inferred from homology"/>
<feature type="transmembrane region" description="Helical" evidence="5">
    <location>
        <begin position="171"/>
        <end position="190"/>
    </location>
</feature>
<evidence type="ECO:0000256" key="1">
    <source>
        <dbReference type="ARBA" id="ARBA00010641"/>
    </source>
</evidence>
<dbReference type="InterPro" id="IPR013324">
    <property type="entry name" value="RNA_pol_sigma_r3/r4-like"/>
</dbReference>
<keyword evidence="3" id="KW-0731">Sigma factor</keyword>
<keyword evidence="5" id="KW-1133">Transmembrane helix</keyword>
<reference evidence="8 9" key="1">
    <citation type="submission" date="2012-12" db="EMBL/GenBank/DDBJ databases">
        <title>Genome assembly of Fulvivirga imtechensis AK7.</title>
        <authorList>
            <person name="Nupur N."/>
            <person name="Khatri I."/>
            <person name="Kumar R."/>
            <person name="Subramanian S."/>
            <person name="Pinnaka A."/>
        </authorList>
    </citation>
    <scope>NUCLEOTIDE SEQUENCE [LARGE SCALE GENOMIC DNA]</scope>
    <source>
        <strain evidence="8 9">AK7</strain>
    </source>
</reference>
<keyword evidence="2" id="KW-0805">Transcription regulation</keyword>
<evidence type="ECO:0000256" key="2">
    <source>
        <dbReference type="ARBA" id="ARBA00023015"/>
    </source>
</evidence>
<keyword evidence="5" id="KW-0472">Membrane</keyword>
<evidence type="ECO:0000259" key="6">
    <source>
        <dbReference type="Pfam" id="PF04542"/>
    </source>
</evidence>
<dbReference type="NCBIfam" id="TIGR02985">
    <property type="entry name" value="Sig70_bacteroi1"/>
    <property type="match status" value="1"/>
</dbReference>
<keyword evidence="9" id="KW-1185">Reference proteome</keyword>
<dbReference type="Gene3D" id="1.10.1740.10">
    <property type="match status" value="1"/>
</dbReference>
<comment type="caution">
    <text evidence="8">The sequence shown here is derived from an EMBL/GenBank/DDBJ whole genome shotgun (WGS) entry which is preliminary data.</text>
</comment>
<dbReference type="SUPFAM" id="SSF88659">
    <property type="entry name" value="Sigma3 and sigma4 domains of RNA polymerase sigma factors"/>
    <property type="match status" value="1"/>
</dbReference>
<keyword evidence="5" id="KW-0812">Transmembrane</keyword>
<organism evidence="8 9">
    <name type="scientific">Fulvivirga imtechensis AK7</name>
    <dbReference type="NCBI Taxonomy" id="1237149"/>
    <lineage>
        <taxon>Bacteria</taxon>
        <taxon>Pseudomonadati</taxon>
        <taxon>Bacteroidota</taxon>
        <taxon>Cytophagia</taxon>
        <taxon>Cytophagales</taxon>
        <taxon>Fulvivirgaceae</taxon>
        <taxon>Fulvivirga</taxon>
    </lineage>
</organism>
<dbReference type="STRING" id="1237149.C900_05071"/>
<dbReference type="EMBL" id="AMZN01000073">
    <property type="protein sequence ID" value="ELR69381.1"/>
    <property type="molecule type" value="Genomic_DNA"/>
</dbReference>
<dbReference type="Gene3D" id="1.10.10.10">
    <property type="entry name" value="Winged helix-like DNA-binding domain superfamily/Winged helix DNA-binding domain"/>
    <property type="match status" value="1"/>
</dbReference>
<sequence length="191" mass="22222">MLADMQENAYSEFESLFKQHHKGLCDLAFNIVRDPDAAKDIVQEVFLKLWKNRESVAFEKQIKHYLFKATAHTSLNYLRFNKRLVRFDNGAPLQELVAHTDSEGAGYKELELRARQAIDRLPPKCKTIYLLSRHEGMKYSEIAETLDLSIKTVENQMGIALQKLRDELKPFLTIEFLTIILLTWFALSLLF</sequence>
<accession>L8JKD9</accession>
<evidence type="ECO:0000313" key="8">
    <source>
        <dbReference type="EMBL" id="ELR69381.1"/>
    </source>
</evidence>
<dbReference type="eggNOG" id="COG1595">
    <property type="taxonomic scope" value="Bacteria"/>
</dbReference>
<dbReference type="GO" id="GO:0016987">
    <property type="term" value="F:sigma factor activity"/>
    <property type="evidence" value="ECO:0007669"/>
    <property type="project" value="UniProtKB-KW"/>
</dbReference>
<dbReference type="Pfam" id="PF04542">
    <property type="entry name" value="Sigma70_r2"/>
    <property type="match status" value="1"/>
</dbReference>
<evidence type="ECO:0000313" key="9">
    <source>
        <dbReference type="Proteomes" id="UP000011135"/>
    </source>
</evidence>
<dbReference type="InterPro" id="IPR007627">
    <property type="entry name" value="RNA_pol_sigma70_r2"/>
</dbReference>
<dbReference type="OrthoDB" id="1524077at2"/>
<dbReference type="InterPro" id="IPR013249">
    <property type="entry name" value="RNA_pol_sigma70_r4_t2"/>
</dbReference>
<dbReference type="PANTHER" id="PTHR43133:SF46">
    <property type="entry name" value="RNA POLYMERASE SIGMA-70 FACTOR ECF SUBFAMILY"/>
    <property type="match status" value="1"/>
</dbReference>
<evidence type="ECO:0000256" key="3">
    <source>
        <dbReference type="ARBA" id="ARBA00023082"/>
    </source>
</evidence>
<dbReference type="Proteomes" id="UP000011135">
    <property type="component" value="Unassembled WGS sequence"/>
</dbReference>